<sequence>MAKIVETHAAQTPAPCAFSCSKDPSYITSNNEIQLMQHTYPSNLARDHNKLVLEENHVVKKIHDEMKKNEMAYKVKLDATLIENQALKEFKWKLSSDIHLHCLDDQRFSFLKDRIGYKAKKFPPPTDFHIGLRNEVDEDARRSFDFGLKKGSGFCHNIDISQCFPYKVHKTTMDPVFLVINEWNDDMRPRGVYLDKKTTKNKSRPEKIKQEKL</sequence>
<evidence type="ECO:0000313" key="2">
    <source>
        <dbReference type="Proteomes" id="UP001056120"/>
    </source>
</evidence>
<reference evidence="1 2" key="2">
    <citation type="journal article" date="2022" name="Mol. Ecol. Resour.">
        <title>The genomes of chicory, endive, great burdock and yacon provide insights into Asteraceae paleo-polyploidization history and plant inulin production.</title>
        <authorList>
            <person name="Fan W."/>
            <person name="Wang S."/>
            <person name="Wang H."/>
            <person name="Wang A."/>
            <person name="Jiang F."/>
            <person name="Liu H."/>
            <person name="Zhao H."/>
            <person name="Xu D."/>
            <person name="Zhang Y."/>
        </authorList>
    </citation>
    <scope>NUCLEOTIDE SEQUENCE [LARGE SCALE GENOMIC DNA]</scope>
    <source>
        <strain evidence="2">cv. Yunnan</strain>
        <tissue evidence="1">Leaves</tissue>
    </source>
</reference>
<organism evidence="1 2">
    <name type="scientific">Smallanthus sonchifolius</name>
    <dbReference type="NCBI Taxonomy" id="185202"/>
    <lineage>
        <taxon>Eukaryota</taxon>
        <taxon>Viridiplantae</taxon>
        <taxon>Streptophyta</taxon>
        <taxon>Embryophyta</taxon>
        <taxon>Tracheophyta</taxon>
        <taxon>Spermatophyta</taxon>
        <taxon>Magnoliopsida</taxon>
        <taxon>eudicotyledons</taxon>
        <taxon>Gunneridae</taxon>
        <taxon>Pentapetalae</taxon>
        <taxon>asterids</taxon>
        <taxon>campanulids</taxon>
        <taxon>Asterales</taxon>
        <taxon>Asteraceae</taxon>
        <taxon>Asteroideae</taxon>
        <taxon>Heliantheae alliance</taxon>
        <taxon>Millerieae</taxon>
        <taxon>Smallanthus</taxon>
    </lineage>
</organism>
<accession>A0ACB9FZT2</accession>
<proteinExistence type="predicted"/>
<protein>
    <submittedName>
        <fullName evidence="1">Uncharacterized protein</fullName>
    </submittedName>
</protein>
<evidence type="ECO:0000313" key="1">
    <source>
        <dbReference type="EMBL" id="KAI3776662.1"/>
    </source>
</evidence>
<name>A0ACB9FZT2_9ASTR</name>
<comment type="caution">
    <text evidence="1">The sequence shown here is derived from an EMBL/GenBank/DDBJ whole genome shotgun (WGS) entry which is preliminary data.</text>
</comment>
<dbReference type="Proteomes" id="UP001056120">
    <property type="component" value="Linkage Group LG15"/>
</dbReference>
<keyword evidence="2" id="KW-1185">Reference proteome</keyword>
<reference evidence="2" key="1">
    <citation type="journal article" date="2022" name="Mol. Ecol. Resour.">
        <title>The genomes of chicory, endive, great burdock and yacon provide insights into Asteraceae palaeo-polyploidization history and plant inulin production.</title>
        <authorList>
            <person name="Fan W."/>
            <person name="Wang S."/>
            <person name="Wang H."/>
            <person name="Wang A."/>
            <person name="Jiang F."/>
            <person name="Liu H."/>
            <person name="Zhao H."/>
            <person name="Xu D."/>
            <person name="Zhang Y."/>
        </authorList>
    </citation>
    <scope>NUCLEOTIDE SEQUENCE [LARGE SCALE GENOMIC DNA]</scope>
    <source>
        <strain evidence="2">cv. Yunnan</strain>
    </source>
</reference>
<gene>
    <name evidence="1" type="ORF">L1987_46449</name>
</gene>
<dbReference type="EMBL" id="CM042032">
    <property type="protein sequence ID" value="KAI3776662.1"/>
    <property type="molecule type" value="Genomic_DNA"/>
</dbReference>